<name>A0A061QPB1_9CHLO</name>
<sequence length="35" mass="3511">ESSVAAVGSVVSIISLMHFTSLCVNPTGTACKPCT</sequence>
<evidence type="ECO:0000313" key="1">
    <source>
        <dbReference type="EMBL" id="JAC60191.1"/>
    </source>
</evidence>
<protein>
    <submittedName>
        <fullName evidence="1">Uncharacterized protein</fullName>
    </submittedName>
</protein>
<feature type="non-terminal residue" evidence="1">
    <location>
        <position position="1"/>
    </location>
</feature>
<dbReference type="AlphaFoldDB" id="A0A061QPB1"/>
<reference evidence="1" key="1">
    <citation type="submission" date="2014-05" db="EMBL/GenBank/DDBJ databases">
        <title>The transcriptome of the halophilic microalga Tetraselmis sp. GSL018 isolated from the Great Salt Lake, Utah.</title>
        <authorList>
            <person name="Jinkerson R.E."/>
            <person name="D'Adamo S."/>
            <person name="Posewitz M.C."/>
        </authorList>
    </citation>
    <scope>NUCLEOTIDE SEQUENCE</scope>
    <source>
        <strain evidence="1">GSL018</strain>
    </source>
</reference>
<gene>
    <name evidence="1" type="ORF">TSPGSL018_29568</name>
</gene>
<dbReference type="EMBL" id="GBEZ01027078">
    <property type="protein sequence ID" value="JAC60191.1"/>
    <property type="molecule type" value="Transcribed_RNA"/>
</dbReference>
<organism evidence="1">
    <name type="scientific">Tetraselmis sp. GSL018</name>
    <dbReference type="NCBI Taxonomy" id="582737"/>
    <lineage>
        <taxon>Eukaryota</taxon>
        <taxon>Viridiplantae</taxon>
        <taxon>Chlorophyta</taxon>
        <taxon>core chlorophytes</taxon>
        <taxon>Chlorodendrophyceae</taxon>
        <taxon>Chlorodendrales</taxon>
        <taxon>Chlorodendraceae</taxon>
        <taxon>Tetraselmis</taxon>
    </lineage>
</organism>
<accession>A0A061QPB1</accession>
<proteinExistence type="predicted"/>